<evidence type="ECO:0000256" key="1">
    <source>
        <dbReference type="ARBA" id="ARBA00007119"/>
    </source>
</evidence>
<name>A0A210QMN2_MIZYE</name>
<keyword evidence="3 4" id="KW-0408">Iron</keyword>
<feature type="binding site" description="proximal binding residue" evidence="4">
    <location>
        <position position="329"/>
    </location>
    <ligand>
        <name>heme b</name>
        <dbReference type="ChEBI" id="CHEBI:60344"/>
    </ligand>
    <ligandPart>
        <name>Fe</name>
        <dbReference type="ChEBI" id="CHEBI:18248"/>
    </ligandPart>
</feature>
<protein>
    <submittedName>
        <fullName evidence="5">Myoglobin</fullName>
    </submittedName>
</protein>
<keyword evidence="4" id="KW-0349">Heme</keyword>
<dbReference type="GO" id="GO:0034354">
    <property type="term" value="P:'de novo' NAD+ biosynthetic process from L-tryptophan"/>
    <property type="evidence" value="ECO:0007669"/>
    <property type="project" value="TreeGrafter"/>
</dbReference>
<organism evidence="5 6">
    <name type="scientific">Mizuhopecten yessoensis</name>
    <name type="common">Japanese scallop</name>
    <name type="synonym">Patinopecten yessoensis</name>
    <dbReference type="NCBI Taxonomy" id="6573"/>
    <lineage>
        <taxon>Eukaryota</taxon>
        <taxon>Metazoa</taxon>
        <taxon>Spiralia</taxon>
        <taxon>Lophotrochozoa</taxon>
        <taxon>Mollusca</taxon>
        <taxon>Bivalvia</taxon>
        <taxon>Autobranchia</taxon>
        <taxon>Pteriomorphia</taxon>
        <taxon>Pectinida</taxon>
        <taxon>Pectinoidea</taxon>
        <taxon>Pectinidae</taxon>
        <taxon>Mizuhopecten</taxon>
    </lineage>
</organism>
<comment type="caution">
    <text evidence="5">The sequence shown here is derived from an EMBL/GenBank/DDBJ whole genome shotgun (WGS) entry which is preliminary data.</text>
</comment>
<dbReference type="Gene3D" id="1.20.58.480">
    <property type="match status" value="1"/>
</dbReference>
<dbReference type="InterPro" id="IPR037217">
    <property type="entry name" value="Trp/Indoleamine_2_3_dOase-like"/>
</dbReference>
<evidence type="ECO:0000256" key="2">
    <source>
        <dbReference type="ARBA" id="ARBA00022723"/>
    </source>
</evidence>
<keyword evidence="2 4" id="KW-0479">Metal-binding</keyword>
<dbReference type="Proteomes" id="UP000242188">
    <property type="component" value="Unassembled WGS sequence"/>
</dbReference>
<evidence type="ECO:0000256" key="3">
    <source>
        <dbReference type="ARBA" id="ARBA00023004"/>
    </source>
</evidence>
<evidence type="ECO:0000313" key="6">
    <source>
        <dbReference type="Proteomes" id="UP000242188"/>
    </source>
</evidence>
<dbReference type="GO" id="GO:0033754">
    <property type="term" value="F:indoleamine 2,3-dioxygenase activity"/>
    <property type="evidence" value="ECO:0007669"/>
    <property type="project" value="TreeGrafter"/>
</dbReference>
<sequence>MEHFVRNALYPSVLQEKLPEYFQPWNDLASRIVELMKSKTVREHIDQLEMLDHKRLSGRAELFLAHLQLSRFVAGYVWQNGKSDPAKKIPRCIAVPFYGISDSLSIRPTISYCDIVLANWRPIDPKAPLTFVNIRPIISLPGGKDADNLIRQTAAVELAFTPAIQRTLDAVYATEAGDASTLAHCLEDVAAVLRKMTAMLSDIHELIDAEALQNVVLLYCGGFGPGSPLPEGLLFEGVSDEGVTAIGASAAQTSALQLVDAALSVQHTQDNRAIFQNHRLYMPQKHRQFVETVEQRSQIRQYVTSCKDEALTSAFKNCLRCLADFRSGHIRIITKYVVMVSKNDPGNDKLVSYLKSARDETTNNEHV</sequence>
<gene>
    <name evidence="5" type="ORF">KP79_PYT06164</name>
</gene>
<dbReference type="SUPFAM" id="SSF140959">
    <property type="entry name" value="Indolic compounds 2,3-dioxygenase-like"/>
    <property type="match status" value="1"/>
</dbReference>
<dbReference type="STRING" id="6573.A0A210QMN2"/>
<reference evidence="5 6" key="1">
    <citation type="journal article" date="2017" name="Nat. Ecol. Evol.">
        <title>Scallop genome provides insights into evolution of bilaterian karyotype and development.</title>
        <authorList>
            <person name="Wang S."/>
            <person name="Zhang J."/>
            <person name="Jiao W."/>
            <person name="Li J."/>
            <person name="Xun X."/>
            <person name="Sun Y."/>
            <person name="Guo X."/>
            <person name="Huan P."/>
            <person name="Dong B."/>
            <person name="Zhang L."/>
            <person name="Hu X."/>
            <person name="Sun X."/>
            <person name="Wang J."/>
            <person name="Zhao C."/>
            <person name="Wang Y."/>
            <person name="Wang D."/>
            <person name="Huang X."/>
            <person name="Wang R."/>
            <person name="Lv J."/>
            <person name="Li Y."/>
            <person name="Zhang Z."/>
            <person name="Liu B."/>
            <person name="Lu W."/>
            <person name="Hui Y."/>
            <person name="Liang J."/>
            <person name="Zhou Z."/>
            <person name="Hou R."/>
            <person name="Li X."/>
            <person name="Liu Y."/>
            <person name="Li H."/>
            <person name="Ning X."/>
            <person name="Lin Y."/>
            <person name="Zhao L."/>
            <person name="Xing Q."/>
            <person name="Dou J."/>
            <person name="Li Y."/>
            <person name="Mao J."/>
            <person name="Guo H."/>
            <person name="Dou H."/>
            <person name="Li T."/>
            <person name="Mu C."/>
            <person name="Jiang W."/>
            <person name="Fu Q."/>
            <person name="Fu X."/>
            <person name="Miao Y."/>
            <person name="Liu J."/>
            <person name="Yu Q."/>
            <person name="Li R."/>
            <person name="Liao H."/>
            <person name="Li X."/>
            <person name="Kong Y."/>
            <person name="Jiang Z."/>
            <person name="Chourrout D."/>
            <person name="Li R."/>
            <person name="Bao Z."/>
        </authorList>
    </citation>
    <scope>NUCLEOTIDE SEQUENCE [LARGE SCALE GENOMIC DNA]</scope>
    <source>
        <strain evidence="5 6">PY_sf001</strain>
    </source>
</reference>
<proteinExistence type="inferred from homology"/>
<dbReference type="GO" id="GO:0004833">
    <property type="term" value="F:L-tryptophan 2,3-dioxygenase activity"/>
    <property type="evidence" value="ECO:0007669"/>
    <property type="project" value="TreeGrafter"/>
</dbReference>
<dbReference type="GO" id="GO:0019441">
    <property type="term" value="P:L-tryptophan catabolic process to kynurenine"/>
    <property type="evidence" value="ECO:0007669"/>
    <property type="project" value="InterPro"/>
</dbReference>
<dbReference type="OrthoDB" id="10262710at2759"/>
<dbReference type="EMBL" id="NEDP02002836">
    <property type="protein sequence ID" value="OWF50000.1"/>
    <property type="molecule type" value="Genomic_DNA"/>
</dbReference>
<dbReference type="PANTHER" id="PTHR28657">
    <property type="entry name" value="INDOLEAMINE 2,3-DIOXYGENASE"/>
    <property type="match status" value="1"/>
</dbReference>
<dbReference type="GO" id="GO:0046872">
    <property type="term" value="F:metal ion binding"/>
    <property type="evidence" value="ECO:0007669"/>
    <property type="project" value="UniProtKB-KW"/>
</dbReference>
<evidence type="ECO:0000313" key="5">
    <source>
        <dbReference type="EMBL" id="OWF50000.1"/>
    </source>
</evidence>
<evidence type="ECO:0000256" key="4">
    <source>
        <dbReference type="PIRSR" id="PIRSR600898-1"/>
    </source>
</evidence>
<keyword evidence="6" id="KW-1185">Reference proteome</keyword>
<dbReference type="AlphaFoldDB" id="A0A210QMN2"/>
<dbReference type="PANTHER" id="PTHR28657:SF5">
    <property type="entry name" value="INDOLEAMINE 2,3-DIOXYGENASE"/>
    <property type="match status" value="1"/>
</dbReference>
<dbReference type="GO" id="GO:0005737">
    <property type="term" value="C:cytoplasm"/>
    <property type="evidence" value="ECO:0007669"/>
    <property type="project" value="TreeGrafter"/>
</dbReference>
<dbReference type="Pfam" id="PF01231">
    <property type="entry name" value="IDO"/>
    <property type="match status" value="1"/>
</dbReference>
<dbReference type="GO" id="GO:0020037">
    <property type="term" value="F:heme binding"/>
    <property type="evidence" value="ECO:0007669"/>
    <property type="project" value="InterPro"/>
</dbReference>
<comment type="similarity">
    <text evidence="1">Belongs to the indoleamine 2,3-dioxygenase family.</text>
</comment>
<dbReference type="InterPro" id="IPR000898">
    <property type="entry name" value="Indolamine_dOase"/>
</dbReference>
<accession>A0A210QMN2</accession>